<sequence length="129" mass="14155">MIVLSTQKVMQLHRFLMQETGGLDGLRDEGLFDSAVQGPFTTFGGQELYPSLEEKAAKLGVTLTKNHAFLDGNKRIGTYALLIFLDVNGVVMEYSDADLIALGLGMADGTLDYDGVLDWIQKHKVEAFV</sequence>
<dbReference type="PROSITE" id="PS51459">
    <property type="entry name" value="FIDO"/>
    <property type="match status" value="1"/>
</dbReference>
<evidence type="ECO:0000313" key="3">
    <source>
        <dbReference type="Proteomes" id="UP000824193"/>
    </source>
</evidence>
<dbReference type="GO" id="GO:0016301">
    <property type="term" value="F:kinase activity"/>
    <property type="evidence" value="ECO:0007669"/>
    <property type="project" value="InterPro"/>
</dbReference>
<dbReference type="Pfam" id="PF02661">
    <property type="entry name" value="Fic"/>
    <property type="match status" value="1"/>
</dbReference>
<accession>A0A9D2ADI8</accession>
<evidence type="ECO:0000259" key="1">
    <source>
        <dbReference type="PROSITE" id="PS51459"/>
    </source>
</evidence>
<dbReference type="PANTHER" id="PTHR39426:SF1">
    <property type="entry name" value="HOMOLOGY TO DEATH-ON-CURING PROTEIN OF PHAGE P1"/>
    <property type="match status" value="1"/>
</dbReference>
<protein>
    <submittedName>
        <fullName evidence="2">Type II toxin-antitoxin system death-on-curing family toxin</fullName>
    </submittedName>
</protein>
<dbReference type="InterPro" id="IPR006440">
    <property type="entry name" value="Doc"/>
</dbReference>
<comment type="caution">
    <text evidence="2">The sequence shown here is derived from an EMBL/GenBank/DDBJ whole genome shotgun (WGS) entry which is preliminary data.</text>
</comment>
<dbReference type="InterPro" id="IPR036597">
    <property type="entry name" value="Fido-like_dom_sf"/>
</dbReference>
<dbReference type="EMBL" id="DXFW01000019">
    <property type="protein sequence ID" value="HIX05679.1"/>
    <property type="molecule type" value="Genomic_DNA"/>
</dbReference>
<organism evidence="2 3">
    <name type="scientific">Candidatus Allofournierella pullicola</name>
    <dbReference type="NCBI Taxonomy" id="2838596"/>
    <lineage>
        <taxon>Bacteria</taxon>
        <taxon>Bacillati</taxon>
        <taxon>Bacillota</taxon>
        <taxon>Clostridia</taxon>
        <taxon>Eubacteriales</taxon>
        <taxon>Oscillospiraceae</taxon>
        <taxon>Allofournierella</taxon>
    </lineage>
</organism>
<feature type="domain" description="Fido" evidence="1">
    <location>
        <begin position="4"/>
        <end position="122"/>
    </location>
</feature>
<dbReference type="PANTHER" id="PTHR39426">
    <property type="entry name" value="HOMOLOGY TO DEATH-ON-CURING PROTEIN OF PHAGE P1"/>
    <property type="match status" value="1"/>
</dbReference>
<gene>
    <name evidence="2" type="ORF">H9865_06210</name>
</gene>
<proteinExistence type="predicted"/>
<dbReference type="InterPro" id="IPR003812">
    <property type="entry name" value="Fido"/>
</dbReference>
<name>A0A9D2ADI8_9FIRM</name>
<dbReference type="AlphaFoldDB" id="A0A9D2ADI8"/>
<dbReference type="SUPFAM" id="SSF140931">
    <property type="entry name" value="Fic-like"/>
    <property type="match status" value="1"/>
</dbReference>
<dbReference type="PIRSF" id="PIRSF018297">
    <property type="entry name" value="Doc"/>
    <property type="match status" value="1"/>
</dbReference>
<dbReference type="Gene3D" id="1.20.120.1870">
    <property type="entry name" value="Fic/DOC protein, Fido domain"/>
    <property type="match status" value="1"/>
</dbReference>
<dbReference type="Proteomes" id="UP000824193">
    <property type="component" value="Unassembled WGS sequence"/>
</dbReference>
<reference evidence="2" key="1">
    <citation type="journal article" date="2021" name="PeerJ">
        <title>Extensive microbial diversity within the chicken gut microbiome revealed by metagenomics and culture.</title>
        <authorList>
            <person name="Gilroy R."/>
            <person name="Ravi A."/>
            <person name="Getino M."/>
            <person name="Pursley I."/>
            <person name="Horton D.L."/>
            <person name="Alikhan N.F."/>
            <person name="Baker D."/>
            <person name="Gharbi K."/>
            <person name="Hall N."/>
            <person name="Watson M."/>
            <person name="Adriaenssens E.M."/>
            <person name="Foster-Nyarko E."/>
            <person name="Jarju S."/>
            <person name="Secka A."/>
            <person name="Antonio M."/>
            <person name="Oren A."/>
            <person name="Chaudhuri R.R."/>
            <person name="La Ragione R."/>
            <person name="Hildebrand F."/>
            <person name="Pallen M.J."/>
        </authorList>
    </citation>
    <scope>NUCLEOTIDE SEQUENCE</scope>
    <source>
        <strain evidence="2">2239</strain>
    </source>
</reference>
<reference evidence="2" key="2">
    <citation type="submission" date="2021-04" db="EMBL/GenBank/DDBJ databases">
        <authorList>
            <person name="Gilroy R."/>
        </authorList>
    </citation>
    <scope>NUCLEOTIDE SEQUENCE</scope>
    <source>
        <strain evidence="2">2239</strain>
    </source>
</reference>
<evidence type="ECO:0000313" key="2">
    <source>
        <dbReference type="EMBL" id="HIX05679.1"/>
    </source>
</evidence>
<dbReference type="InterPro" id="IPR053737">
    <property type="entry name" value="Type_II_TA_Toxin"/>
</dbReference>
<dbReference type="NCBIfam" id="TIGR01550">
    <property type="entry name" value="DOC_P1"/>
    <property type="match status" value="1"/>
</dbReference>